<feature type="region of interest" description="Disordered" evidence="3">
    <location>
        <begin position="183"/>
        <end position="236"/>
    </location>
</feature>
<dbReference type="EMBL" id="JAGKQM010000019">
    <property type="protein sequence ID" value="KAH0857110.1"/>
    <property type="molecule type" value="Genomic_DNA"/>
</dbReference>
<dbReference type="Proteomes" id="UP000824890">
    <property type="component" value="Unassembled WGS sequence"/>
</dbReference>
<dbReference type="PANTHER" id="PTHR16017">
    <property type="entry name" value="GASTRULATION DEFECTIVE PROTEIN 1-RELATED"/>
    <property type="match status" value="1"/>
</dbReference>
<evidence type="ECO:0000256" key="1">
    <source>
        <dbReference type="ARBA" id="ARBA00022574"/>
    </source>
</evidence>
<accession>A0ABQ7XME3</accession>
<dbReference type="InterPro" id="IPR051858">
    <property type="entry name" value="WD_repeat_GAD-1"/>
</dbReference>
<keyword evidence="2" id="KW-0677">Repeat</keyword>
<keyword evidence="1" id="KW-0853">WD repeat</keyword>
<evidence type="ECO:0000256" key="3">
    <source>
        <dbReference type="SAM" id="MobiDB-lite"/>
    </source>
</evidence>
<reference evidence="4 5" key="1">
    <citation type="submission" date="2021-05" db="EMBL/GenBank/DDBJ databases">
        <title>Genome Assembly of Synthetic Allotetraploid Brassica napus Reveals Homoeologous Exchanges between Subgenomes.</title>
        <authorList>
            <person name="Davis J.T."/>
        </authorList>
    </citation>
    <scope>NUCLEOTIDE SEQUENCE [LARGE SCALE GENOMIC DNA]</scope>
    <source>
        <strain evidence="5">cv. Da-Ae</strain>
        <tissue evidence="4">Seedling</tissue>
    </source>
</reference>
<evidence type="ECO:0000313" key="4">
    <source>
        <dbReference type="EMBL" id="KAH0857110.1"/>
    </source>
</evidence>
<organism evidence="4 5">
    <name type="scientific">Brassica napus</name>
    <name type="common">Rape</name>
    <dbReference type="NCBI Taxonomy" id="3708"/>
    <lineage>
        <taxon>Eukaryota</taxon>
        <taxon>Viridiplantae</taxon>
        <taxon>Streptophyta</taxon>
        <taxon>Embryophyta</taxon>
        <taxon>Tracheophyta</taxon>
        <taxon>Spermatophyta</taxon>
        <taxon>Magnoliopsida</taxon>
        <taxon>eudicotyledons</taxon>
        <taxon>Gunneridae</taxon>
        <taxon>Pentapetalae</taxon>
        <taxon>rosids</taxon>
        <taxon>malvids</taxon>
        <taxon>Brassicales</taxon>
        <taxon>Brassicaceae</taxon>
        <taxon>Brassiceae</taxon>
        <taxon>Brassica</taxon>
    </lineage>
</organism>
<evidence type="ECO:0000256" key="2">
    <source>
        <dbReference type="ARBA" id="ARBA00022737"/>
    </source>
</evidence>
<name>A0ABQ7XME3_BRANA</name>
<feature type="compositionally biased region" description="Acidic residues" evidence="3">
    <location>
        <begin position="299"/>
        <end position="308"/>
    </location>
</feature>
<proteinExistence type="predicted"/>
<dbReference type="PANTHER" id="PTHR16017:SF0">
    <property type="entry name" value="WD REPEAT-CONTAINING PROTEIN 70"/>
    <property type="match status" value="1"/>
</dbReference>
<dbReference type="SUPFAM" id="SSF50978">
    <property type="entry name" value="WD40 repeat-like"/>
    <property type="match status" value="1"/>
</dbReference>
<gene>
    <name evidence="4" type="ORF">HID58_085371</name>
</gene>
<feature type="region of interest" description="Disordered" evidence="3">
    <location>
        <begin position="287"/>
        <end position="308"/>
    </location>
</feature>
<keyword evidence="5" id="KW-1185">Reference proteome</keyword>
<evidence type="ECO:0000313" key="5">
    <source>
        <dbReference type="Proteomes" id="UP000824890"/>
    </source>
</evidence>
<dbReference type="InterPro" id="IPR036322">
    <property type="entry name" value="WD40_repeat_dom_sf"/>
</dbReference>
<evidence type="ECO:0008006" key="6">
    <source>
        <dbReference type="Google" id="ProtNLM"/>
    </source>
</evidence>
<comment type="caution">
    <text evidence="4">The sequence shown here is derived from an EMBL/GenBank/DDBJ whole genome shotgun (WGS) entry which is preliminary data.</text>
</comment>
<protein>
    <recommendedName>
        <fullName evidence="6">Transducin/WD40 repeat-like superfamily protein</fullName>
    </recommendedName>
</protein>
<feature type="compositionally biased region" description="Basic and acidic residues" evidence="3">
    <location>
        <begin position="211"/>
        <end position="224"/>
    </location>
</feature>
<sequence length="308" mass="34217">MAVYEVSSRDGEADQIYIYVGKAHTDDITSVKFSSDGRILLPLFLRSASSPVNTRTGSVRQMKEALKAFDGLLIIILKPTLPLVQMNKSSSLEHPLRRYSTTGGLLCFYDRSKLEIVQKVGISPTCSVVQCAWHPRLNNNNNNIFATSGDKSQGGTHILYDPTQSERGACVCVARAPRKKSVDDYQPEPVIHNPHALPLFRDAPSRKRQREKQLKDPAKAHKPELPMSCPGHGGRVGTTGRSLLTQYLLKQGGMIKETWMEEDPREAILKYAEVAVKDPKFIAPAYSQTQPETILAKSDDDEEGDVKK</sequence>